<dbReference type="GO" id="GO:0070403">
    <property type="term" value="F:NAD+ binding"/>
    <property type="evidence" value="ECO:0007669"/>
    <property type="project" value="InterPro"/>
</dbReference>
<dbReference type="Pfam" id="PF02153">
    <property type="entry name" value="PDH_N"/>
    <property type="match status" value="1"/>
</dbReference>
<keyword evidence="1 4" id="KW-0560">Oxidoreductase</keyword>
<dbReference type="GO" id="GO:0006571">
    <property type="term" value="P:tyrosine biosynthetic process"/>
    <property type="evidence" value="ECO:0007669"/>
    <property type="project" value="InterPro"/>
</dbReference>
<dbReference type="Proteomes" id="UP000052237">
    <property type="component" value="Unassembled WGS sequence"/>
</dbReference>
<dbReference type="InterPro" id="IPR046825">
    <property type="entry name" value="PDH_C"/>
</dbReference>
<dbReference type="InterPro" id="IPR046826">
    <property type="entry name" value="PDH_N"/>
</dbReference>
<gene>
    <name evidence="4" type="primary">tyrC</name>
    <name evidence="4" type="ORF">ERS686654_00818</name>
    <name evidence="3" type="ORF">ERS739220_00402</name>
</gene>
<dbReference type="EMBL" id="FAVB01000002">
    <property type="protein sequence ID" value="CUU76987.1"/>
    <property type="molecule type" value="Genomic_DNA"/>
</dbReference>
<evidence type="ECO:0000256" key="1">
    <source>
        <dbReference type="ARBA" id="ARBA00023002"/>
    </source>
</evidence>
<dbReference type="InterPro" id="IPR003099">
    <property type="entry name" value="Prephen_DH"/>
</dbReference>
<keyword evidence="5" id="KW-1185">Reference proteome</keyword>
<proteinExistence type="predicted"/>
<sequence length="276" mass="30439">MKVGIIGLGLIGGSLGLALRDMKIISSVSGYDLNKQNEEDALKLGLIDKIISFEEMKRTCDMIFLAIPVEAIIKVLGDLKDIPKNTTIVDLGSTKSKILEGCPKEIRENFVAAHPMAGTENSGPKAAFKSLLNGAVVVVCDDKNAHEKHIKRAVEILSHAGMKIIFMDAKSHDHHVGIISHLPHAISYSLVNATLKEEDKRNILLLAGGSFSGMARIAKSSPEMWVDIFKQNKNNLVSAIDSFKDELQICQDLIKGEKWDELKEWMNTARKLRDIL</sequence>
<name>A0A0S4R8A7_CAMHY</name>
<feature type="domain" description="Prephenate/arogenate dehydrogenase" evidence="2">
    <location>
        <begin position="1"/>
        <end position="276"/>
    </location>
</feature>
<dbReference type="EC" id="1.3.1.43" evidence="4"/>
<dbReference type="Proteomes" id="UP000052257">
    <property type="component" value="Unassembled WGS sequence"/>
</dbReference>
<dbReference type="SUPFAM" id="SSF51735">
    <property type="entry name" value="NAD(P)-binding Rossmann-fold domains"/>
    <property type="match status" value="1"/>
</dbReference>
<dbReference type="PANTHER" id="PTHR21363:SF0">
    <property type="entry name" value="PREPHENATE DEHYDROGENASE [NADP(+)]"/>
    <property type="match status" value="1"/>
</dbReference>
<dbReference type="InterPro" id="IPR036291">
    <property type="entry name" value="NAD(P)-bd_dom_sf"/>
</dbReference>
<evidence type="ECO:0000313" key="4">
    <source>
        <dbReference type="EMBL" id="CUU76987.1"/>
    </source>
</evidence>
<dbReference type="Gene3D" id="1.10.3660.10">
    <property type="entry name" value="6-phosphogluconate dehydrogenase C-terminal like domain"/>
    <property type="match status" value="1"/>
</dbReference>
<dbReference type="EC" id="1.3.1.12" evidence="4"/>
<accession>A0A0S4R8A7</accession>
<evidence type="ECO:0000313" key="6">
    <source>
        <dbReference type="Proteomes" id="UP000052257"/>
    </source>
</evidence>
<dbReference type="EMBL" id="FAUW01000001">
    <property type="protein sequence ID" value="CUU72223.1"/>
    <property type="molecule type" value="Genomic_DNA"/>
</dbReference>
<protein>
    <submittedName>
        <fullName evidence="4">Prephenate dehydrogenase</fullName>
        <ecNumber evidence="4">1.3.1.12</ecNumber>
        <ecNumber evidence="4">1.3.1.43</ecNumber>
    </submittedName>
</protein>
<comment type="caution">
    <text evidence="4">The sequence shown here is derived from an EMBL/GenBank/DDBJ whole genome shotgun (WGS) entry which is preliminary data.</text>
</comment>
<reference evidence="5 6" key="1">
    <citation type="submission" date="2015-11" db="EMBL/GenBank/DDBJ databases">
        <authorList>
            <consortium name="Pathogen Informatics"/>
        </authorList>
    </citation>
    <scope>NUCLEOTIDE SEQUENCE [LARGE SCALE GENOMIC DNA]</scope>
    <source>
        <strain evidence="4 5">006A-0059</strain>
        <strain evidence="3 6">006A-0191</strain>
    </source>
</reference>
<evidence type="ECO:0000313" key="3">
    <source>
        <dbReference type="EMBL" id="CUU72223.1"/>
    </source>
</evidence>
<organism evidence="4 5">
    <name type="scientific">Campylobacter hyointestinalis subsp. hyointestinalis</name>
    <dbReference type="NCBI Taxonomy" id="91352"/>
    <lineage>
        <taxon>Bacteria</taxon>
        <taxon>Pseudomonadati</taxon>
        <taxon>Campylobacterota</taxon>
        <taxon>Epsilonproteobacteria</taxon>
        <taxon>Campylobacterales</taxon>
        <taxon>Campylobacteraceae</taxon>
        <taxon>Campylobacter</taxon>
    </lineage>
</organism>
<dbReference type="NCBIfam" id="NF006307">
    <property type="entry name" value="PRK08507.1"/>
    <property type="match status" value="1"/>
</dbReference>
<dbReference type="GO" id="GO:0008977">
    <property type="term" value="F:prephenate dehydrogenase (NAD+) activity"/>
    <property type="evidence" value="ECO:0007669"/>
    <property type="project" value="UniProtKB-EC"/>
</dbReference>
<dbReference type="GO" id="GO:0047794">
    <property type="term" value="F:cyclohexadienyl dehydrogenase activity"/>
    <property type="evidence" value="ECO:0007669"/>
    <property type="project" value="UniProtKB-EC"/>
</dbReference>
<dbReference type="AlphaFoldDB" id="A0A0S4R8A7"/>
<dbReference type="Gene3D" id="3.40.50.720">
    <property type="entry name" value="NAD(P)-binding Rossmann-like Domain"/>
    <property type="match status" value="1"/>
</dbReference>
<dbReference type="PANTHER" id="PTHR21363">
    <property type="entry name" value="PREPHENATE DEHYDROGENASE"/>
    <property type="match status" value="1"/>
</dbReference>
<dbReference type="SUPFAM" id="SSF48179">
    <property type="entry name" value="6-phosphogluconate dehydrogenase C-terminal domain-like"/>
    <property type="match status" value="1"/>
</dbReference>
<dbReference type="InterPro" id="IPR050812">
    <property type="entry name" value="Preph/Arog_dehydrog"/>
</dbReference>
<evidence type="ECO:0000259" key="2">
    <source>
        <dbReference type="PROSITE" id="PS51176"/>
    </source>
</evidence>
<dbReference type="RefSeq" id="WP_059426267.1">
    <property type="nucleotide sequence ID" value="NZ_FAUT01000002.1"/>
</dbReference>
<dbReference type="Pfam" id="PF20463">
    <property type="entry name" value="PDH_C"/>
    <property type="match status" value="1"/>
</dbReference>
<dbReference type="FunFam" id="3.40.50.720:FF:000208">
    <property type="entry name" value="Prephenate dehydrogenase"/>
    <property type="match status" value="1"/>
</dbReference>
<dbReference type="GO" id="GO:0004665">
    <property type="term" value="F:prephenate dehydrogenase (NADP+) activity"/>
    <property type="evidence" value="ECO:0007669"/>
    <property type="project" value="InterPro"/>
</dbReference>
<dbReference type="PROSITE" id="PS51176">
    <property type="entry name" value="PDH_ADH"/>
    <property type="match status" value="1"/>
</dbReference>
<dbReference type="InterPro" id="IPR008927">
    <property type="entry name" value="6-PGluconate_DH-like_C_sf"/>
</dbReference>
<accession>A0A9W5AMH2</accession>
<evidence type="ECO:0000313" key="5">
    <source>
        <dbReference type="Proteomes" id="UP000052237"/>
    </source>
</evidence>